<dbReference type="EMBL" id="MGFQ01000043">
    <property type="protein sequence ID" value="OGM08499.1"/>
    <property type="molecule type" value="Genomic_DNA"/>
</dbReference>
<dbReference type="Gene3D" id="3.90.550.10">
    <property type="entry name" value="Spore Coat Polysaccharide Biosynthesis Protein SpsA, Chain A"/>
    <property type="match status" value="1"/>
</dbReference>
<gene>
    <name evidence="6" type="ORF">A2Z67_02095</name>
</gene>
<dbReference type="PANTHER" id="PTHR43179">
    <property type="entry name" value="RHAMNOSYLTRANSFERASE WBBL"/>
    <property type="match status" value="1"/>
</dbReference>
<keyword evidence="2" id="KW-0328">Glycosyltransferase</keyword>
<dbReference type="AlphaFoldDB" id="A0A1F7X1A3"/>
<accession>A0A1F7X1A3</accession>
<keyword evidence="3" id="KW-0808">Transferase</keyword>
<organism evidence="6 7">
    <name type="scientific">Candidatus Woesebacteria bacterium RBG_13_36_22</name>
    <dbReference type="NCBI Taxonomy" id="1802478"/>
    <lineage>
        <taxon>Bacteria</taxon>
        <taxon>Candidatus Woeseibacteriota</taxon>
    </lineage>
</organism>
<evidence type="ECO:0000256" key="3">
    <source>
        <dbReference type="ARBA" id="ARBA00022679"/>
    </source>
</evidence>
<evidence type="ECO:0000313" key="7">
    <source>
        <dbReference type="Proteomes" id="UP000176939"/>
    </source>
</evidence>
<dbReference type="InterPro" id="IPR001173">
    <property type="entry name" value="Glyco_trans_2-like"/>
</dbReference>
<dbReference type="PANTHER" id="PTHR43179:SF12">
    <property type="entry name" value="GALACTOFURANOSYLTRANSFERASE GLFT2"/>
    <property type="match status" value="1"/>
</dbReference>
<evidence type="ECO:0000259" key="4">
    <source>
        <dbReference type="Pfam" id="PF00535"/>
    </source>
</evidence>
<dbReference type="InterPro" id="IPR029044">
    <property type="entry name" value="Nucleotide-diphossugar_trans"/>
</dbReference>
<comment type="similarity">
    <text evidence="1">Belongs to the glycosyltransferase 2 family.</text>
</comment>
<feature type="domain" description="Galactosyltransferase C-terminal" evidence="5">
    <location>
        <begin position="188"/>
        <end position="243"/>
    </location>
</feature>
<dbReference type="Proteomes" id="UP000176939">
    <property type="component" value="Unassembled WGS sequence"/>
</dbReference>
<dbReference type="CDD" id="cd04186">
    <property type="entry name" value="GT_2_like_c"/>
    <property type="match status" value="1"/>
</dbReference>
<feature type="domain" description="Glycosyltransferase 2-like" evidence="4">
    <location>
        <begin position="9"/>
        <end position="128"/>
    </location>
</feature>
<dbReference type="Pfam" id="PF00535">
    <property type="entry name" value="Glycos_transf_2"/>
    <property type="match status" value="1"/>
</dbReference>
<sequence length="326" mass="37535">MENKDPVNIIIGTRNACDYTKCCIDSIRRYTDIPYHLTVVDNGSTDETLNYLRSQSDVRVIENRENVGCGETINQGYKAESTRFVCVMNNDIVVSPGWLRTLTQTLRENPDIGLLGTLRPASFCLHPDGNKDTRIVLKETRGETLPNPEEWLKRYSYPFDYQDFCDEVKRVNSFGLRIVEGPPSFISTCCVLANSEVIEKVGGLADTRFITYGSEDADLCWRISTAGYKVAITSEAYIHHFKHVSIEVNNFDREKITEENNRVFYQKWQGEIRRFLVRKQVEGEDVRKRMTELDPEYWFLARIASIVGPELFWKSIEGANNGKERK</sequence>
<proteinExistence type="inferred from homology"/>
<dbReference type="GO" id="GO:0016757">
    <property type="term" value="F:glycosyltransferase activity"/>
    <property type="evidence" value="ECO:0007669"/>
    <property type="project" value="UniProtKB-KW"/>
</dbReference>
<comment type="caution">
    <text evidence="6">The sequence shown here is derived from an EMBL/GenBank/DDBJ whole genome shotgun (WGS) entry which is preliminary data.</text>
</comment>
<evidence type="ECO:0000256" key="1">
    <source>
        <dbReference type="ARBA" id="ARBA00006739"/>
    </source>
</evidence>
<evidence type="ECO:0000313" key="6">
    <source>
        <dbReference type="EMBL" id="OGM08499.1"/>
    </source>
</evidence>
<name>A0A1F7X1A3_9BACT</name>
<dbReference type="InterPro" id="IPR027791">
    <property type="entry name" value="Galactosyl_T_C"/>
</dbReference>
<evidence type="ECO:0000256" key="2">
    <source>
        <dbReference type="ARBA" id="ARBA00022676"/>
    </source>
</evidence>
<reference evidence="6 7" key="1">
    <citation type="journal article" date="2016" name="Nat. Commun.">
        <title>Thousands of microbial genomes shed light on interconnected biogeochemical processes in an aquifer system.</title>
        <authorList>
            <person name="Anantharaman K."/>
            <person name="Brown C.T."/>
            <person name="Hug L.A."/>
            <person name="Sharon I."/>
            <person name="Castelle C.J."/>
            <person name="Probst A.J."/>
            <person name="Thomas B.C."/>
            <person name="Singh A."/>
            <person name="Wilkins M.J."/>
            <person name="Karaoz U."/>
            <person name="Brodie E.L."/>
            <person name="Williams K.H."/>
            <person name="Hubbard S.S."/>
            <person name="Banfield J.F."/>
        </authorList>
    </citation>
    <scope>NUCLEOTIDE SEQUENCE [LARGE SCALE GENOMIC DNA]</scope>
</reference>
<protein>
    <recommendedName>
        <fullName evidence="8">Glycosyltransferase 2-like domain-containing protein</fullName>
    </recommendedName>
</protein>
<evidence type="ECO:0008006" key="8">
    <source>
        <dbReference type="Google" id="ProtNLM"/>
    </source>
</evidence>
<evidence type="ECO:0000259" key="5">
    <source>
        <dbReference type="Pfam" id="PF02709"/>
    </source>
</evidence>
<dbReference type="SUPFAM" id="SSF53448">
    <property type="entry name" value="Nucleotide-diphospho-sugar transferases"/>
    <property type="match status" value="1"/>
</dbReference>
<dbReference type="Pfam" id="PF02709">
    <property type="entry name" value="Glyco_transf_7C"/>
    <property type="match status" value="1"/>
</dbReference>